<name>A0AAE3FS96_9EURY</name>
<keyword evidence="3" id="KW-1185">Reference proteome</keyword>
<dbReference type="RefSeq" id="WP_250597388.1">
    <property type="nucleotide sequence ID" value="NZ_JAKRVY010000007.1"/>
</dbReference>
<dbReference type="InterPro" id="IPR003847">
    <property type="entry name" value="Put_antitoxin"/>
</dbReference>
<evidence type="ECO:0000313" key="2">
    <source>
        <dbReference type="EMBL" id="MCL9814389.1"/>
    </source>
</evidence>
<dbReference type="EMBL" id="JAKRVY010000007">
    <property type="protein sequence ID" value="MCL9814389.1"/>
    <property type="molecule type" value="Genomic_DNA"/>
</dbReference>
<sequence length="79" mass="8968">MGTRSVRLDEDTYERIKRQKQPDETFSEAIDRLTRTPSLGELGGVVDEERVERVEAAIVEADAADADEVNDILDEFDNR</sequence>
<proteinExistence type="predicted"/>
<protein>
    <submittedName>
        <fullName evidence="2">Antitoxin VapB family protein</fullName>
    </submittedName>
</protein>
<organism evidence="2 3">
    <name type="scientific">Natranaeroarchaeum aerophilus</name>
    <dbReference type="NCBI Taxonomy" id="2917711"/>
    <lineage>
        <taxon>Archaea</taxon>
        <taxon>Methanobacteriati</taxon>
        <taxon>Methanobacteriota</taxon>
        <taxon>Stenosarchaea group</taxon>
        <taxon>Halobacteria</taxon>
        <taxon>Halobacteriales</taxon>
        <taxon>Natronoarchaeaceae</taxon>
        <taxon>Natranaeroarchaeum</taxon>
    </lineage>
</organism>
<evidence type="ECO:0000313" key="3">
    <source>
        <dbReference type="Proteomes" id="UP001202674"/>
    </source>
</evidence>
<keyword evidence="1" id="KW-1277">Toxin-antitoxin system</keyword>
<gene>
    <name evidence="2" type="ORF">AArcSt11_12075</name>
</gene>
<comment type="caution">
    <text evidence="2">The sequence shown here is derived from an EMBL/GenBank/DDBJ whole genome shotgun (WGS) entry which is preliminary data.</text>
</comment>
<dbReference type="Proteomes" id="UP001202674">
    <property type="component" value="Unassembled WGS sequence"/>
</dbReference>
<evidence type="ECO:0000256" key="1">
    <source>
        <dbReference type="ARBA" id="ARBA00022649"/>
    </source>
</evidence>
<accession>A0AAE3FS96</accession>
<dbReference type="AlphaFoldDB" id="A0AAE3FS96"/>
<reference evidence="2 3" key="1">
    <citation type="journal article" date="2022" name="Syst. Appl. Microbiol.">
        <title>Natronocalculus amylovorans gen. nov., sp. nov., and Natranaeroarchaeum aerophilus sp. nov., dominant culturable amylolytic natronoarchaea from hypersaline soda lakes in southwestern Siberia.</title>
        <authorList>
            <person name="Sorokin D.Y."/>
            <person name="Elcheninov A.G."/>
            <person name="Khizhniak T.V."/>
            <person name="Koenen M."/>
            <person name="Bale N.J."/>
            <person name="Damste J.S.S."/>
            <person name="Kublanov I.V."/>
        </authorList>
    </citation>
    <scope>NUCLEOTIDE SEQUENCE [LARGE SCALE GENOMIC DNA]</scope>
    <source>
        <strain evidence="2 3">AArc-St1-1</strain>
    </source>
</reference>
<dbReference type="Pfam" id="PF02697">
    <property type="entry name" value="VAPB_antitox"/>
    <property type="match status" value="1"/>
</dbReference>